<dbReference type="Pfam" id="PF07110">
    <property type="entry name" value="EthD"/>
    <property type="match status" value="1"/>
</dbReference>
<dbReference type="RefSeq" id="WP_201362570.1">
    <property type="nucleotide sequence ID" value="NZ_BNJJ01000007.1"/>
</dbReference>
<dbReference type="Proteomes" id="UP000635565">
    <property type="component" value="Unassembled WGS sequence"/>
</dbReference>
<accession>A0ABQ3VGW4</accession>
<evidence type="ECO:0000259" key="1">
    <source>
        <dbReference type="Pfam" id="PF07110"/>
    </source>
</evidence>
<sequence length="108" mass="11877">MIQLTVLYDHPQNPEAFDRHYQGTHVSLAKKIPALKGYTSARSTALSPQEQPRYYLIANLYFENMEALQFALQSPEGRAAASDLSNFATGGAVLVVGEVEVYDPVAMS</sequence>
<dbReference type="InterPro" id="IPR009799">
    <property type="entry name" value="EthD_dom"/>
</dbReference>
<evidence type="ECO:0000313" key="2">
    <source>
        <dbReference type="EMBL" id="GHO84949.1"/>
    </source>
</evidence>
<keyword evidence="3" id="KW-1185">Reference proteome</keyword>
<protein>
    <recommendedName>
        <fullName evidence="1">EthD domain-containing protein</fullName>
    </recommendedName>
</protein>
<evidence type="ECO:0000313" key="3">
    <source>
        <dbReference type="Proteomes" id="UP000635565"/>
    </source>
</evidence>
<dbReference type="PANTHER" id="PTHR40260">
    <property type="entry name" value="BLR8190 PROTEIN"/>
    <property type="match status" value="1"/>
</dbReference>
<dbReference type="PANTHER" id="PTHR40260:SF2">
    <property type="entry name" value="BLR8190 PROTEIN"/>
    <property type="match status" value="1"/>
</dbReference>
<dbReference type="Gene3D" id="3.30.70.100">
    <property type="match status" value="1"/>
</dbReference>
<gene>
    <name evidence="2" type="ORF">KSZ_29550</name>
</gene>
<dbReference type="SUPFAM" id="SSF54909">
    <property type="entry name" value="Dimeric alpha+beta barrel"/>
    <property type="match status" value="1"/>
</dbReference>
<proteinExistence type="predicted"/>
<organism evidence="2 3">
    <name type="scientific">Dictyobacter formicarum</name>
    <dbReference type="NCBI Taxonomy" id="2778368"/>
    <lineage>
        <taxon>Bacteria</taxon>
        <taxon>Bacillati</taxon>
        <taxon>Chloroflexota</taxon>
        <taxon>Ktedonobacteria</taxon>
        <taxon>Ktedonobacterales</taxon>
        <taxon>Dictyobacteraceae</taxon>
        <taxon>Dictyobacter</taxon>
    </lineage>
</organism>
<dbReference type="NCBIfam" id="TIGR02118">
    <property type="entry name" value="EthD family reductase"/>
    <property type="match status" value="1"/>
</dbReference>
<reference evidence="2 3" key="1">
    <citation type="journal article" date="2021" name="Int. J. Syst. Evol. Microbiol.">
        <title>Reticulibacter mediterranei gen. nov., sp. nov., within the new family Reticulibacteraceae fam. nov., and Ktedonospora formicarum gen. nov., sp. nov., Ktedonobacter robiniae sp. nov., Dictyobacter formicarum sp. nov. and Dictyobacter arantiisoli sp. nov., belonging to the class Ktedonobacteria.</title>
        <authorList>
            <person name="Yabe S."/>
            <person name="Zheng Y."/>
            <person name="Wang C.M."/>
            <person name="Sakai Y."/>
            <person name="Abe K."/>
            <person name="Yokota A."/>
            <person name="Donadio S."/>
            <person name="Cavaletti L."/>
            <person name="Monciardini P."/>
        </authorList>
    </citation>
    <scope>NUCLEOTIDE SEQUENCE [LARGE SCALE GENOMIC DNA]</scope>
    <source>
        <strain evidence="2 3">SOSP1-9</strain>
    </source>
</reference>
<dbReference type="EMBL" id="BNJJ01000007">
    <property type="protein sequence ID" value="GHO84949.1"/>
    <property type="molecule type" value="Genomic_DNA"/>
</dbReference>
<feature type="domain" description="EthD" evidence="1">
    <location>
        <begin position="11"/>
        <end position="89"/>
    </location>
</feature>
<name>A0ABQ3VGW4_9CHLR</name>
<comment type="caution">
    <text evidence="2">The sequence shown here is derived from an EMBL/GenBank/DDBJ whole genome shotgun (WGS) entry which is preliminary data.</text>
</comment>
<dbReference type="InterPro" id="IPR011008">
    <property type="entry name" value="Dimeric_a/b-barrel"/>
</dbReference>